<dbReference type="InterPro" id="IPR037914">
    <property type="entry name" value="SpoVT-AbrB_sf"/>
</dbReference>
<dbReference type="InterPro" id="IPR007159">
    <property type="entry name" value="SpoVT-AbrB_dom"/>
</dbReference>
<dbReference type="EMBL" id="SEOM01000001">
    <property type="protein sequence ID" value="RYM03578.1"/>
    <property type="molecule type" value="Genomic_DNA"/>
</dbReference>
<protein>
    <submittedName>
        <fullName evidence="3">AbrB/MazE/SpoVT family DNA-binding domain-containing protein</fullName>
    </submittedName>
</protein>
<dbReference type="GO" id="GO:0003677">
    <property type="term" value="F:DNA binding"/>
    <property type="evidence" value="ECO:0007669"/>
    <property type="project" value="UniProtKB-UniRule"/>
</dbReference>
<reference evidence="3 4" key="1">
    <citation type="submission" date="2019-02" db="EMBL/GenBank/DDBJ databases">
        <authorList>
            <person name="Feng G."/>
        </authorList>
    </citation>
    <scope>NUCLEOTIDE SEQUENCE [LARGE SCALE GENOMIC DNA]</scope>
    <source>
        <strain evidence="3 4">DSM 26779</strain>
    </source>
</reference>
<sequence>MNAPSKIETGTMTSKGQILIPKAMRDAAGLVPGQPYKVTVNGEGQVVVTPLGFSLEEASERSRRVREAIMAIAGKYPNPDGMSTDEYMREIRGSYEP</sequence>
<dbReference type="Pfam" id="PF04014">
    <property type="entry name" value="MazE_antitoxin"/>
    <property type="match status" value="1"/>
</dbReference>
<evidence type="ECO:0000313" key="4">
    <source>
        <dbReference type="Proteomes" id="UP000292734"/>
    </source>
</evidence>
<dbReference type="SUPFAM" id="SSF89447">
    <property type="entry name" value="AbrB/MazE/MraZ-like"/>
    <property type="match status" value="1"/>
</dbReference>
<dbReference type="AlphaFoldDB" id="A0A4Q4JBG5"/>
<accession>A0A4Q4JBG5</accession>
<organism evidence="3 4">
    <name type="scientific">Sphingobium indicum</name>
    <dbReference type="NCBI Taxonomy" id="332055"/>
    <lineage>
        <taxon>Bacteria</taxon>
        <taxon>Pseudomonadati</taxon>
        <taxon>Pseudomonadota</taxon>
        <taxon>Alphaproteobacteria</taxon>
        <taxon>Sphingomonadales</taxon>
        <taxon>Sphingomonadaceae</taxon>
        <taxon>Sphingobium</taxon>
    </lineage>
</organism>
<proteinExistence type="predicted"/>
<keyword evidence="1 3" id="KW-0238">DNA-binding</keyword>
<dbReference type="Gene3D" id="2.10.260.10">
    <property type="match status" value="1"/>
</dbReference>
<name>A0A4Q4JBG5_9SPHN</name>
<gene>
    <name evidence="3" type="ORF">EWH08_03520</name>
</gene>
<comment type="caution">
    <text evidence="3">The sequence shown here is derived from an EMBL/GenBank/DDBJ whole genome shotgun (WGS) entry which is preliminary data.</text>
</comment>
<dbReference type="GeneID" id="29273783"/>
<dbReference type="Proteomes" id="UP000292734">
    <property type="component" value="Unassembled WGS sequence"/>
</dbReference>
<dbReference type="RefSeq" id="WP_007686467.1">
    <property type="nucleotide sequence ID" value="NZ_JACBZE010000001.1"/>
</dbReference>
<feature type="domain" description="SpoVT-AbrB" evidence="2">
    <location>
        <begin position="7"/>
        <end position="53"/>
    </location>
</feature>
<dbReference type="PROSITE" id="PS51740">
    <property type="entry name" value="SPOVT_ABRB"/>
    <property type="match status" value="1"/>
</dbReference>
<evidence type="ECO:0000256" key="1">
    <source>
        <dbReference type="PROSITE-ProRule" id="PRU01076"/>
    </source>
</evidence>
<evidence type="ECO:0000313" key="3">
    <source>
        <dbReference type="EMBL" id="RYM03578.1"/>
    </source>
</evidence>
<evidence type="ECO:0000259" key="2">
    <source>
        <dbReference type="PROSITE" id="PS51740"/>
    </source>
</evidence>
<dbReference type="SMART" id="SM00966">
    <property type="entry name" value="SpoVT_AbrB"/>
    <property type="match status" value="1"/>
</dbReference>